<dbReference type="AlphaFoldDB" id="A0A5M8PUN3"/>
<dbReference type="EMBL" id="VXIT01000005">
    <property type="protein sequence ID" value="KAA6412749.1"/>
    <property type="molecule type" value="Genomic_DNA"/>
</dbReference>
<reference evidence="1 2" key="1">
    <citation type="submission" date="2019-09" db="EMBL/GenBank/DDBJ databases">
        <title>The hologenome of the rock-dwelling lichen Lasallia pustulata.</title>
        <authorList>
            <person name="Greshake Tzovaras B."/>
            <person name="Segers F."/>
            <person name="Bicker A."/>
            <person name="Dal Grande F."/>
            <person name="Otte J."/>
            <person name="Hankeln T."/>
            <person name="Schmitt I."/>
            <person name="Ebersberger I."/>
        </authorList>
    </citation>
    <scope>NUCLEOTIDE SEQUENCE [LARGE SCALE GENOMIC DNA]</scope>
    <source>
        <strain evidence="1">A1-1</strain>
    </source>
</reference>
<proteinExistence type="predicted"/>
<evidence type="ECO:0000313" key="1">
    <source>
        <dbReference type="EMBL" id="KAA6412749.1"/>
    </source>
</evidence>
<gene>
    <name evidence="1" type="ORF">FRX48_03741</name>
</gene>
<dbReference type="Proteomes" id="UP000324767">
    <property type="component" value="Unassembled WGS sequence"/>
</dbReference>
<dbReference type="SMART" id="SM01236">
    <property type="entry name" value="Haem_oxygenase_2"/>
    <property type="match status" value="1"/>
</dbReference>
<dbReference type="Pfam" id="PF14518">
    <property type="entry name" value="Haem_oxygenas_2"/>
    <property type="match status" value="1"/>
</dbReference>
<evidence type="ECO:0008006" key="3">
    <source>
        <dbReference type="Google" id="ProtNLM"/>
    </source>
</evidence>
<sequence length="749" mass="84621">MMPVCLYVDISFTLRALFIALLTFAFIQARGALSKTVWGSRVVVRNDEPALSPVTQLSRERKGATESAVLETEGDEVRLREMQRHKTLYFKLQHLEQFPEVLPQARDLLIFLFSETLTDACKKAKSGILCVEHYTPESLGSFLQSENEKIMHEWEEYLGRRKTGNPTEMFRDRKEAQWWLKQIAPVKYVDGAWLGHVNKITTPFALRRASKDAWQVLSEELGDGDLAKNHVHIYHELMEEVEPGLPEGDSADFIHPRHQINKPSVWKAAIAQLLISLFPHDFLPEILGFNLHYELITLDTLKAAKELKELKLNAYYFILHISIDNADSGHTAIAMHTVMAYMEQIRSNHGDRAAQQVWKRIQAGYILSEGFPTAPGCPSLKTPAADSFPRNEHEKQVINIFKAKAPVAHKIHCSSRMKIGRQTLVNWLNPNAFMSRQWQMDFLNDLRSMRPWVSEGDSRNSKLIQAISWPGIMFGSFTQNEVEVIKRWIDSLGNSDPRFYWLFTGQAEITSDQAFRSRDIRADYPVFSPVLGDRLPAQPSAVSVLPSPALNSIIQICSSPDISRILPLWFTHPCLLESFISVPAKTTTKTGSAVVRLLRAQYGFGVEGSGVAGMDEARRIESVGLVELGQEMMKRSGLPALASLKEVLETWPSEFALWMLHASMRPIENAGLLLGLAWAFMDFHKAMTSCTLLSASGQGVLAQIARRERDSLEVCLKEVESDQVRYADFCRGYYLGRGEVEGCFHKTGL</sequence>
<accession>A0A5M8PUN3</accession>
<comment type="caution">
    <text evidence="1">The sequence shown here is derived from an EMBL/GenBank/DDBJ whole genome shotgun (WGS) entry which is preliminary data.</text>
</comment>
<name>A0A5M8PUN3_9LECA</name>
<protein>
    <recommendedName>
        <fullName evidence="3">Haem oxygenase-like, multi-helical</fullName>
    </recommendedName>
</protein>
<evidence type="ECO:0000313" key="2">
    <source>
        <dbReference type="Proteomes" id="UP000324767"/>
    </source>
</evidence>
<dbReference type="OrthoDB" id="10057598at2759"/>
<organism evidence="1 2">
    <name type="scientific">Lasallia pustulata</name>
    <dbReference type="NCBI Taxonomy" id="136370"/>
    <lineage>
        <taxon>Eukaryota</taxon>
        <taxon>Fungi</taxon>
        <taxon>Dikarya</taxon>
        <taxon>Ascomycota</taxon>
        <taxon>Pezizomycotina</taxon>
        <taxon>Lecanoromycetes</taxon>
        <taxon>OSLEUM clade</taxon>
        <taxon>Umbilicariomycetidae</taxon>
        <taxon>Umbilicariales</taxon>
        <taxon>Umbilicariaceae</taxon>
        <taxon>Lasallia</taxon>
    </lineage>
</organism>